<keyword evidence="2" id="KW-1185">Reference proteome</keyword>
<accession>A0A7U7J3U5</accession>
<dbReference type="EMBL" id="CBTK010000173">
    <property type="protein sequence ID" value="CDH45543.1"/>
    <property type="molecule type" value="Genomic_DNA"/>
</dbReference>
<comment type="caution">
    <text evidence="1">The sequence shown here is derived from an EMBL/GenBank/DDBJ whole genome shotgun (WGS) entry which is preliminary data.</text>
</comment>
<protein>
    <recommendedName>
        <fullName evidence="3">Acetyltransferase</fullName>
    </recommendedName>
</protein>
<evidence type="ECO:0008006" key="3">
    <source>
        <dbReference type="Google" id="ProtNLM"/>
    </source>
</evidence>
<evidence type="ECO:0000313" key="2">
    <source>
        <dbReference type="Proteomes" id="UP000019184"/>
    </source>
</evidence>
<reference evidence="1 2" key="1">
    <citation type="journal article" date="2014" name="ISME J.">
        <title>Candidatus Competibacter-lineage genomes retrieved from metagenomes reveal functional metabolic diversity.</title>
        <authorList>
            <person name="McIlroy S.J."/>
            <person name="Albertsen M."/>
            <person name="Andresen E.K."/>
            <person name="Saunders A.M."/>
            <person name="Kristiansen R."/>
            <person name="Stokholm-Bjerregaard M."/>
            <person name="Nielsen K.L."/>
            <person name="Nielsen P.H."/>
        </authorList>
    </citation>
    <scope>NUCLEOTIDE SEQUENCE [LARGE SCALE GENOMIC DNA]</scope>
    <source>
        <strain evidence="1 2">Run_B_J11</strain>
    </source>
</reference>
<name>A0A7U7J3U5_9GAMM</name>
<evidence type="ECO:0000313" key="1">
    <source>
        <dbReference type="EMBL" id="CDH45543.1"/>
    </source>
</evidence>
<gene>
    <name evidence="1" type="ORF">BN874_2540002</name>
</gene>
<dbReference type="Proteomes" id="UP000019184">
    <property type="component" value="Unassembled WGS sequence"/>
</dbReference>
<dbReference type="RefSeq" id="WP_034433349.1">
    <property type="nucleotide sequence ID" value="NZ_CBTK010000173.1"/>
</dbReference>
<proteinExistence type="predicted"/>
<organism evidence="1 2">
    <name type="scientific">Candidatus Contendobacter odensis Run_B_J11</name>
    <dbReference type="NCBI Taxonomy" id="1400861"/>
    <lineage>
        <taxon>Bacteria</taxon>
        <taxon>Pseudomonadati</taxon>
        <taxon>Pseudomonadota</taxon>
        <taxon>Gammaproteobacteria</taxon>
        <taxon>Candidatus Competibacteraceae</taxon>
        <taxon>Candidatus Contendibacter</taxon>
    </lineage>
</organism>
<sequence length="73" mass="7609">MTDAQTLAEAVRAACIKAALEAYEEGGVLGLCAEGRWEYAISTLQQLDLDSLIQANLPADQGCKSGLQPAKAG</sequence>
<dbReference type="AlphaFoldDB" id="A0A7U7J3U5"/>
<dbReference type="OrthoDB" id="6183506at2"/>